<dbReference type="InterPro" id="IPR049119">
    <property type="entry name" value="FlgK_D2-like"/>
</dbReference>
<dbReference type="InterPro" id="IPR053927">
    <property type="entry name" value="FlgK_helical"/>
</dbReference>
<evidence type="ECO:0000313" key="11">
    <source>
        <dbReference type="EMBL" id="ATA53186.1"/>
    </source>
</evidence>
<keyword evidence="11" id="KW-0966">Cell projection</keyword>
<evidence type="ECO:0000259" key="9">
    <source>
        <dbReference type="Pfam" id="PF21159"/>
    </source>
</evidence>
<dbReference type="GO" id="GO:0009424">
    <property type="term" value="C:bacterial-type flagellum hook"/>
    <property type="evidence" value="ECO:0007669"/>
    <property type="project" value="InterPro"/>
</dbReference>
<dbReference type="InterPro" id="IPR010930">
    <property type="entry name" value="Flg_bb/hook_C_dom"/>
</dbReference>
<accession>A0A250DFS0</accession>
<dbReference type="Pfam" id="PF21158">
    <property type="entry name" value="flgK_1st_1"/>
    <property type="match status" value="1"/>
</dbReference>
<dbReference type="NCBIfam" id="TIGR02492">
    <property type="entry name" value="flgK_ends"/>
    <property type="match status" value="1"/>
</dbReference>
<dbReference type="GO" id="GO:0005198">
    <property type="term" value="F:structural molecule activity"/>
    <property type="evidence" value="ECO:0007669"/>
    <property type="project" value="InterPro"/>
</dbReference>
<gene>
    <name evidence="11" type="ORF">CKY39_08165</name>
</gene>
<evidence type="ECO:0000256" key="1">
    <source>
        <dbReference type="ARBA" id="ARBA00004365"/>
    </source>
</evidence>
<organism evidence="11 12">
    <name type="scientific">Variovorax boronicumulans</name>
    <dbReference type="NCBI Taxonomy" id="436515"/>
    <lineage>
        <taxon>Bacteria</taxon>
        <taxon>Pseudomonadati</taxon>
        <taxon>Pseudomonadota</taxon>
        <taxon>Betaproteobacteria</taxon>
        <taxon>Burkholderiales</taxon>
        <taxon>Comamonadaceae</taxon>
        <taxon>Variovorax</taxon>
    </lineage>
</organism>
<dbReference type="GO" id="GO:0044780">
    <property type="term" value="P:bacterial-type flagellum assembly"/>
    <property type="evidence" value="ECO:0007669"/>
    <property type="project" value="InterPro"/>
</dbReference>
<dbReference type="PANTHER" id="PTHR30033:SF1">
    <property type="entry name" value="FLAGELLAR HOOK-ASSOCIATED PROTEIN 1"/>
    <property type="match status" value="1"/>
</dbReference>
<feature type="domain" description="Flagellar basal-body/hook protein C-terminal" evidence="7">
    <location>
        <begin position="614"/>
        <end position="650"/>
    </location>
</feature>
<comment type="subcellular location">
    <subcellularLocation>
        <location evidence="1">Bacterial flagellum</location>
    </subcellularLocation>
    <subcellularLocation>
        <location evidence="2">Secreted</location>
    </subcellularLocation>
</comment>
<dbReference type="Pfam" id="PF22638">
    <property type="entry name" value="FlgK_D1"/>
    <property type="match status" value="1"/>
</dbReference>
<dbReference type="Proteomes" id="UP000217154">
    <property type="component" value="Chromosome"/>
</dbReference>
<dbReference type="PRINTS" id="PR01005">
    <property type="entry name" value="FLGHOOKAP1"/>
</dbReference>
<keyword evidence="6" id="KW-0975">Bacterial flagellum</keyword>
<dbReference type="EMBL" id="CP023284">
    <property type="protein sequence ID" value="ATA53186.1"/>
    <property type="molecule type" value="Genomic_DNA"/>
</dbReference>
<dbReference type="Pfam" id="PF06429">
    <property type="entry name" value="Flg_bbr_C"/>
    <property type="match status" value="1"/>
</dbReference>
<protein>
    <recommendedName>
        <fullName evidence="4">Flagellar hook-associated protein 1</fullName>
    </recommendedName>
</protein>
<keyword evidence="5" id="KW-0964">Secreted</keyword>
<feature type="domain" description="Flagellar hook-associated protein 1 D3" evidence="9">
    <location>
        <begin position="442"/>
        <end position="543"/>
    </location>
</feature>
<comment type="similarity">
    <text evidence="3">Belongs to the flagella basal body rod proteins family.</text>
</comment>
<evidence type="ECO:0000256" key="4">
    <source>
        <dbReference type="ARBA" id="ARBA00016244"/>
    </source>
</evidence>
<name>A0A250DFS0_9BURK</name>
<evidence type="ECO:0000256" key="5">
    <source>
        <dbReference type="ARBA" id="ARBA00022525"/>
    </source>
</evidence>
<dbReference type="InterPro" id="IPR002371">
    <property type="entry name" value="FlgK"/>
</dbReference>
<evidence type="ECO:0000259" key="8">
    <source>
        <dbReference type="Pfam" id="PF21158"/>
    </source>
</evidence>
<feature type="domain" description="Flagellar hook-associated protein 1 D2-like" evidence="8">
    <location>
        <begin position="338"/>
        <end position="419"/>
    </location>
</feature>
<dbReference type="AlphaFoldDB" id="A0A250DFS0"/>
<evidence type="ECO:0000259" key="10">
    <source>
        <dbReference type="Pfam" id="PF22638"/>
    </source>
</evidence>
<evidence type="ECO:0000256" key="2">
    <source>
        <dbReference type="ARBA" id="ARBA00004613"/>
    </source>
</evidence>
<keyword evidence="11" id="KW-0282">Flagellum</keyword>
<dbReference type="InterPro" id="IPR049474">
    <property type="entry name" value="FlgK_D3"/>
</dbReference>
<proteinExistence type="inferred from homology"/>
<dbReference type="KEGG" id="vbo:CKY39_08165"/>
<reference evidence="11 12" key="1">
    <citation type="submission" date="2017-09" db="EMBL/GenBank/DDBJ databases">
        <title>The diverse metabolic capabilities of V. boronicumulans make it an excellent choice for continued studies on novel biodegradation.</title>
        <authorList>
            <person name="Sun S."/>
        </authorList>
    </citation>
    <scope>NUCLEOTIDE SEQUENCE [LARGE SCALE GENOMIC DNA]</scope>
    <source>
        <strain evidence="11 12">J1</strain>
    </source>
</reference>
<feature type="domain" description="Flagellar hook-associated protein FlgK helical" evidence="10">
    <location>
        <begin position="94"/>
        <end position="329"/>
    </location>
</feature>
<sequence>MSGSMFYTGLSGLAVARTALMTTAHNTANVYTAGYSRQIAQIASAGGIASGSGFIGSGANVTTVSRSYDRYLTAQLATAQSQSAALATNGVQVNRIDQLLADKTSGIAPLMQSFFTSVQGVANTPADPAARQQMISAAQSLASKFRATDQYLSDLNTSVNEQIVGSVSQINTYAAKIASLNQQISQMSAVAGGQAPNDLLDQRDQLVSELSQVVDVRVLQQDDGKYNVFIATGQSLVVGDHASKMAAVTSSADPTRQVVALSGFAGNTVELDDSAFTGGVLGGLMAFRKDTLIPTQNAIGRLAMSVADAVNAQHKLGVDLNGALGQNFFSQAVPGTIANAGNAGNLELGTTLTDASKLTTSDYNVSVTDVGGTLTYTVTRLSDKTPMGSFTTFPISFDGVSLTAASGTAQAGDSFLVQPTRTGARDLEVLVRDPAKVAAASPVITGNTAGNKGSGALGAASVDAAYPGSPLAGNVTLSFNAGTGTLSGFPAGSAVTVTRADGTATSYPAGTPVPYTAGAKMSFDGITVAMTGAPAQGDTFTIGKNTGGVSDGGNALLLGALQRKTTMSNGTATFNGAYSQLVSDVGNRAMSIKVAAVTQDSVTGQIKASQRAISGVVQDEETGNLLMFQQMYQANAKVIQTASAMFDAILGIRS</sequence>
<evidence type="ECO:0000313" key="12">
    <source>
        <dbReference type="Proteomes" id="UP000217154"/>
    </source>
</evidence>
<dbReference type="Pfam" id="PF21159">
    <property type="entry name" value="FlgK_2nd"/>
    <property type="match status" value="1"/>
</dbReference>
<evidence type="ECO:0000256" key="6">
    <source>
        <dbReference type="ARBA" id="ARBA00023143"/>
    </source>
</evidence>
<dbReference type="SUPFAM" id="SSF64518">
    <property type="entry name" value="Phase 1 flagellin"/>
    <property type="match status" value="2"/>
</dbReference>
<evidence type="ECO:0000256" key="3">
    <source>
        <dbReference type="ARBA" id="ARBA00009677"/>
    </source>
</evidence>
<evidence type="ECO:0000259" key="7">
    <source>
        <dbReference type="Pfam" id="PF06429"/>
    </source>
</evidence>
<keyword evidence="11" id="KW-0969">Cilium</keyword>
<dbReference type="GO" id="GO:0005576">
    <property type="term" value="C:extracellular region"/>
    <property type="evidence" value="ECO:0007669"/>
    <property type="project" value="UniProtKB-SubCell"/>
</dbReference>
<dbReference type="PANTHER" id="PTHR30033">
    <property type="entry name" value="FLAGELLAR HOOK-ASSOCIATED PROTEIN 1"/>
    <property type="match status" value="1"/>
</dbReference>